<evidence type="ECO:0000256" key="7">
    <source>
        <dbReference type="PROSITE-ProRule" id="PRU10141"/>
    </source>
</evidence>
<dbReference type="GO" id="GO:0005509">
    <property type="term" value="F:calcium ion binding"/>
    <property type="evidence" value="ECO:0007669"/>
    <property type="project" value="InterPro"/>
</dbReference>
<feature type="binding site" evidence="7">
    <location>
        <position position="92"/>
    </location>
    <ligand>
        <name>ATP</name>
        <dbReference type="ChEBI" id="CHEBI:30616"/>
    </ligand>
</feature>
<dbReference type="GO" id="GO:0004674">
    <property type="term" value="F:protein serine/threonine kinase activity"/>
    <property type="evidence" value="ECO:0007669"/>
    <property type="project" value="UniProtKB-KW"/>
</dbReference>
<keyword evidence="11" id="KW-1185">Reference proteome</keyword>
<evidence type="ECO:0000256" key="5">
    <source>
        <dbReference type="ARBA" id="ARBA00022777"/>
    </source>
</evidence>
<evidence type="ECO:0000256" key="1">
    <source>
        <dbReference type="ARBA" id="ARBA00022527"/>
    </source>
</evidence>
<evidence type="ECO:0000313" key="11">
    <source>
        <dbReference type="Proteomes" id="UP000663760"/>
    </source>
</evidence>
<dbReference type="PROSITE" id="PS50011">
    <property type="entry name" value="PROTEIN_KINASE_DOM"/>
    <property type="match status" value="1"/>
</dbReference>
<dbReference type="EMBL" id="LR746274">
    <property type="protein sequence ID" value="CAA7405135.1"/>
    <property type="molecule type" value="Genomic_DNA"/>
</dbReference>
<dbReference type="InterPro" id="IPR002048">
    <property type="entry name" value="EF_hand_dom"/>
</dbReference>
<evidence type="ECO:0000259" key="8">
    <source>
        <dbReference type="PROSITE" id="PS50011"/>
    </source>
</evidence>
<dbReference type="PROSITE" id="PS00108">
    <property type="entry name" value="PROTEIN_KINASE_ST"/>
    <property type="match status" value="1"/>
</dbReference>
<dbReference type="InterPro" id="IPR000719">
    <property type="entry name" value="Prot_kinase_dom"/>
</dbReference>
<dbReference type="InterPro" id="IPR008271">
    <property type="entry name" value="Ser/Thr_kinase_AS"/>
</dbReference>
<keyword evidence="5" id="KW-0418">Kinase</keyword>
<accession>A0A7I8L799</accession>
<keyword evidence="2" id="KW-0808">Transferase</keyword>
<name>A0A7I8L799_SPIIN</name>
<keyword evidence="1" id="KW-0723">Serine/threonine-protein kinase</keyword>
<dbReference type="AlphaFoldDB" id="A0A7I8L799"/>
<feature type="domain" description="EF-hand" evidence="9">
    <location>
        <begin position="402"/>
        <end position="437"/>
    </location>
</feature>
<evidence type="ECO:0000256" key="3">
    <source>
        <dbReference type="ARBA" id="ARBA00022737"/>
    </source>
</evidence>
<evidence type="ECO:0000256" key="4">
    <source>
        <dbReference type="ARBA" id="ARBA00022741"/>
    </source>
</evidence>
<evidence type="ECO:0000259" key="9">
    <source>
        <dbReference type="PROSITE" id="PS50222"/>
    </source>
</evidence>
<protein>
    <submittedName>
        <fullName evidence="10">Uncharacterized protein</fullName>
    </submittedName>
</protein>
<dbReference type="SMART" id="SM00220">
    <property type="entry name" value="S_TKc"/>
    <property type="match status" value="1"/>
</dbReference>
<dbReference type="FunFam" id="3.30.200.20:FF:000462">
    <property type="entry name" value="Calcium-dependent protein kinase 24"/>
    <property type="match status" value="1"/>
</dbReference>
<dbReference type="SUPFAM" id="SSF56112">
    <property type="entry name" value="Protein kinase-like (PK-like)"/>
    <property type="match status" value="1"/>
</dbReference>
<evidence type="ECO:0000256" key="6">
    <source>
        <dbReference type="ARBA" id="ARBA00022840"/>
    </source>
</evidence>
<dbReference type="Proteomes" id="UP000663760">
    <property type="component" value="Chromosome 11"/>
</dbReference>
<dbReference type="PROSITE" id="PS00107">
    <property type="entry name" value="PROTEIN_KINASE_ATP"/>
    <property type="match status" value="1"/>
</dbReference>
<reference evidence="10" key="1">
    <citation type="submission" date="2020-02" db="EMBL/GenBank/DDBJ databases">
        <authorList>
            <person name="Scholz U."/>
            <person name="Mascher M."/>
            <person name="Fiebig A."/>
        </authorList>
    </citation>
    <scope>NUCLEOTIDE SEQUENCE</scope>
</reference>
<evidence type="ECO:0000256" key="2">
    <source>
        <dbReference type="ARBA" id="ARBA00022679"/>
    </source>
</evidence>
<dbReference type="GO" id="GO:0005524">
    <property type="term" value="F:ATP binding"/>
    <property type="evidence" value="ECO:0007669"/>
    <property type="project" value="UniProtKB-UniRule"/>
</dbReference>
<dbReference type="PROSITE" id="PS50222">
    <property type="entry name" value="EF_HAND_2"/>
    <property type="match status" value="1"/>
</dbReference>
<sequence>MGNCCAAPSRRSAFFSRTRNLRSLSSITSEDVDEEEGRGSEVLSPVSVLGDGASTGEDLQRRYRLGEELGRGEFGVTRRCEDAETGEVVACKSISKRKLRTAVDVEDVRREVEIMRALPPHPHIVRFRDAFEDADAVHILMDLCDGGELFDRIVAKGHFSEHGAASIVKTIVEVVQHCHRHGVTHRDLKPENFLFVNKTETSPLKAIDFGLSVCFEPGERFNDIVGSAFYMAPEVLRRNYGPEADVWSAGVILYILLCGFPPFWAETDEGIAYSIVRSVYSFEREPWPRISEDAKDLVIHMLDSDPYTRLTAGEVLEHPWIQNAATGPNACLGEAIQSFHKLKQSASRVSENPTLEKLREDLKNIGGPIPDPEAWMLVEAADEDGGGWPDCEELVIASTSTTTDLHLMKAFSYFDRNSGGFVEIDKLRDALGENNELVLKIIAYVGSDKEIRISYEELKMRIMMLMARSEEDRRLLALGRYSTAVKNTLSFRLFDNGCSER</sequence>
<keyword evidence="3" id="KW-0677">Repeat</keyword>
<dbReference type="SUPFAM" id="SSF47473">
    <property type="entry name" value="EF-hand"/>
    <property type="match status" value="1"/>
</dbReference>
<keyword evidence="6 7" id="KW-0067">ATP-binding</keyword>
<dbReference type="InterPro" id="IPR017441">
    <property type="entry name" value="Protein_kinase_ATP_BS"/>
</dbReference>
<feature type="domain" description="Protein kinase" evidence="8">
    <location>
        <begin position="63"/>
        <end position="321"/>
    </location>
</feature>
<dbReference type="PANTHER" id="PTHR24349">
    <property type="entry name" value="SERINE/THREONINE-PROTEIN KINASE"/>
    <property type="match status" value="1"/>
</dbReference>
<evidence type="ECO:0000313" key="10">
    <source>
        <dbReference type="EMBL" id="CAA7405135.1"/>
    </source>
</evidence>
<gene>
    <name evidence="10" type="ORF">SI8410_11015813</name>
</gene>
<dbReference type="OrthoDB" id="40902at2759"/>
<dbReference type="Gene3D" id="1.10.238.10">
    <property type="entry name" value="EF-hand"/>
    <property type="match status" value="1"/>
</dbReference>
<dbReference type="Gene3D" id="3.30.200.20">
    <property type="entry name" value="Phosphorylase Kinase, domain 1"/>
    <property type="match status" value="1"/>
</dbReference>
<dbReference type="Pfam" id="PF00069">
    <property type="entry name" value="Pkinase"/>
    <property type="match status" value="1"/>
</dbReference>
<dbReference type="InterPro" id="IPR050205">
    <property type="entry name" value="CDPK_Ser/Thr_kinases"/>
</dbReference>
<dbReference type="FunFam" id="1.10.510.10:FF:000067">
    <property type="entry name" value="calcium-dependent protein kinase 13"/>
    <property type="match status" value="1"/>
</dbReference>
<dbReference type="InterPro" id="IPR011009">
    <property type="entry name" value="Kinase-like_dom_sf"/>
</dbReference>
<dbReference type="InterPro" id="IPR011992">
    <property type="entry name" value="EF-hand-dom_pair"/>
</dbReference>
<dbReference type="CDD" id="cd05117">
    <property type="entry name" value="STKc_CAMK"/>
    <property type="match status" value="1"/>
</dbReference>
<organism evidence="10 11">
    <name type="scientific">Spirodela intermedia</name>
    <name type="common">Intermediate duckweed</name>
    <dbReference type="NCBI Taxonomy" id="51605"/>
    <lineage>
        <taxon>Eukaryota</taxon>
        <taxon>Viridiplantae</taxon>
        <taxon>Streptophyta</taxon>
        <taxon>Embryophyta</taxon>
        <taxon>Tracheophyta</taxon>
        <taxon>Spermatophyta</taxon>
        <taxon>Magnoliopsida</taxon>
        <taxon>Liliopsida</taxon>
        <taxon>Araceae</taxon>
        <taxon>Lemnoideae</taxon>
        <taxon>Spirodela</taxon>
    </lineage>
</organism>
<dbReference type="Gene3D" id="1.10.510.10">
    <property type="entry name" value="Transferase(Phosphotransferase) domain 1"/>
    <property type="match status" value="1"/>
</dbReference>
<proteinExistence type="predicted"/>
<keyword evidence="4 7" id="KW-0547">Nucleotide-binding</keyword>